<sequence>MREATGPWVPPWQPRATTLHSAAPPPRAAGGARGRVEPGAIAQLEKGSPGATAPRAAFCPGLSSALSWRKYRRRVRVCVCVFPGHASCVQSAIAQAWTGTAAASVADNVGIAPHRRQA</sequence>
<organism evidence="2 3">
    <name type="scientific">Fibroporia radiculosa</name>
    <dbReference type="NCBI Taxonomy" id="599839"/>
    <lineage>
        <taxon>Eukaryota</taxon>
        <taxon>Fungi</taxon>
        <taxon>Dikarya</taxon>
        <taxon>Basidiomycota</taxon>
        <taxon>Agaricomycotina</taxon>
        <taxon>Agaricomycetes</taxon>
        <taxon>Polyporales</taxon>
        <taxon>Fibroporiaceae</taxon>
        <taxon>Fibroporia</taxon>
    </lineage>
</organism>
<evidence type="ECO:0000313" key="3">
    <source>
        <dbReference type="Proteomes" id="UP000006352"/>
    </source>
</evidence>
<reference evidence="2 3" key="1">
    <citation type="journal article" date="2012" name="Appl. Environ. Microbiol.">
        <title>Short-read sequencing for genomic analysis of the brown rot fungus Fibroporia radiculosa.</title>
        <authorList>
            <person name="Tang J.D."/>
            <person name="Perkins A.D."/>
            <person name="Sonstegard T.S."/>
            <person name="Schroeder S.G."/>
            <person name="Burgess S.C."/>
            <person name="Diehl S.V."/>
        </authorList>
    </citation>
    <scope>NUCLEOTIDE SEQUENCE [LARGE SCALE GENOMIC DNA]</scope>
    <source>
        <strain evidence="2 3">TFFH 294</strain>
    </source>
</reference>
<dbReference type="GeneID" id="24101394"/>
<evidence type="ECO:0000256" key="1">
    <source>
        <dbReference type="SAM" id="MobiDB-lite"/>
    </source>
</evidence>
<dbReference type="InParanoid" id="J4H5C4"/>
<dbReference type="EMBL" id="HE797358">
    <property type="protein sequence ID" value="CCM06494.1"/>
    <property type="molecule type" value="Genomic_DNA"/>
</dbReference>
<accession>J4H5C4</accession>
<name>J4H5C4_9APHY</name>
<dbReference type="HOGENOM" id="CLU_2073184_0_0_1"/>
<gene>
    <name evidence="2" type="ORF">FIBRA_08763</name>
</gene>
<feature type="region of interest" description="Disordered" evidence="1">
    <location>
        <begin position="1"/>
        <end position="53"/>
    </location>
</feature>
<dbReference type="Proteomes" id="UP000006352">
    <property type="component" value="Unassembled WGS sequence"/>
</dbReference>
<protein>
    <submittedName>
        <fullName evidence="2">Uncharacterized protein</fullName>
    </submittedName>
</protein>
<evidence type="ECO:0000313" key="2">
    <source>
        <dbReference type="EMBL" id="CCM06494.1"/>
    </source>
</evidence>
<dbReference type="AlphaFoldDB" id="J4H5C4"/>
<keyword evidence="3" id="KW-1185">Reference proteome</keyword>
<proteinExistence type="predicted"/>
<dbReference type="RefSeq" id="XP_012185777.1">
    <property type="nucleotide sequence ID" value="XM_012330387.1"/>
</dbReference>